<accession>X6PAI8</accession>
<feature type="compositionally biased region" description="Low complexity" evidence="1">
    <location>
        <begin position="94"/>
        <end position="105"/>
    </location>
</feature>
<feature type="region of interest" description="Disordered" evidence="1">
    <location>
        <begin position="89"/>
        <end position="115"/>
    </location>
</feature>
<reference evidence="3 4" key="1">
    <citation type="journal article" date="2013" name="Curr. Biol.">
        <title>The Genome of the Foraminiferan Reticulomyxa filosa.</title>
        <authorList>
            <person name="Glockner G."/>
            <person name="Hulsmann N."/>
            <person name="Schleicher M."/>
            <person name="Noegel A.A."/>
            <person name="Eichinger L."/>
            <person name="Gallinger C."/>
            <person name="Pawlowski J."/>
            <person name="Sierra R."/>
            <person name="Euteneuer U."/>
            <person name="Pillet L."/>
            <person name="Moustafa A."/>
            <person name="Platzer M."/>
            <person name="Groth M."/>
            <person name="Szafranski K."/>
            <person name="Schliwa M."/>
        </authorList>
    </citation>
    <scope>NUCLEOTIDE SEQUENCE [LARGE SCALE GENOMIC DNA]</scope>
</reference>
<feature type="compositionally biased region" description="Basic and acidic residues" evidence="1">
    <location>
        <begin position="27"/>
        <end position="37"/>
    </location>
</feature>
<feature type="transmembrane region" description="Helical" evidence="2">
    <location>
        <begin position="218"/>
        <end position="238"/>
    </location>
</feature>
<keyword evidence="2" id="KW-0472">Membrane</keyword>
<feature type="region of interest" description="Disordered" evidence="1">
    <location>
        <begin position="1"/>
        <end position="38"/>
    </location>
</feature>
<evidence type="ECO:0000256" key="2">
    <source>
        <dbReference type="SAM" id="Phobius"/>
    </source>
</evidence>
<comment type="caution">
    <text evidence="3">The sequence shown here is derived from an EMBL/GenBank/DDBJ whole genome shotgun (WGS) entry which is preliminary data.</text>
</comment>
<evidence type="ECO:0000313" key="4">
    <source>
        <dbReference type="Proteomes" id="UP000023152"/>
    </source>
</evidence>
<proteinExistence type="predicted"/>
<keyword evidence="2" id="KW-0812">Transmembrane</keyword>
<evidence type="ECO:0000256" key="1">
    <source>
        <dbReference type="SAM" id="MobiDB-lite"/>
    </source>
</evidence>
<name>X6PAI8_RETFI</name>
<evidence type="ECO:0000313" key="3">
    <source>
        <dbReference type="EMBL" id="ETO35148.1"/>
    </source>
</evidence>
<feature type="non-terminal residue" evidence="3">
    <location>
        <position position="1"/>
    </location>
</feature>
<dbReference type="Proteomes" id="UP000023152">
    <property type="component" value="Unassembled WGS sequence"/>
</dbReference>
<dbReference type="EMBL" id="ASPP01001909">
    <property type="protein sequence ID" value="ETO35148.1"/>
    <property type="molecule type" value="Genomic_DNA"/>
</dbReference>
<keyword evidence="4" id="KW-1185">Reference proteome</keyword>
<sequence>SESVLNKNENEHSPPATPMEELSQSDSRFDEDMHPETPHQMGRFFVEKINKQELANDVKSHTTDKSSNIGVKMNKPTATIATSLSPHISSDAFKNNNKTTVNNNNHRQNETMTSGDNNRVINGGNHHNAPLTSILKHTKNRQSLREMTIHVDTVGSSSATYDTQSHDTDHAPLASAKPLLSNSRPIAQWTIQDCVRWISSLGDAYVGYAVNFEKNATLHQYFCFLCLLLLLLLFYLFVCSYRRCNFSGFGRQNVARN</sequence>
<dbReference type="AlphaFoldDB" id="X6PAI8"/>
<organism evidence="3 4">
    <name type="scientific">Reticulomyxa filosa</name>
    <dbReference type="NCBI Taxonomy" id="46433"/>
    <lineage>
        <taxon>Eukaryota</taxon>
        <taxon>Sar</taxon>
        <taxon>Rhizaria</taxon>
        <taxon>Retaria</taxon>
        <taxon>Foraminifera</taxon>
        <taxon>Monothalamids</taxon>
        <taxon>Reticulomyxidae</taxon>
        <taxon>Reticulomyxa</taxon>
    </lineage>
</organism>
<keyword evidence="2" id="KW-1133">Transmembrane helix</keyword>
<protein>
    <submittedName>
        <fullName evidence="3">Uncharacterized protein</fullName>
    </submittedName>
</protein>
<gene>
    <name evidence="3" type="ORF">RFI_01927</name>
</gene>